<gene>
    <name evidence="2" type="ORF">GA0070608_4135</name>
</gene>
<evidence type="ECO:0000259" key="1">
    <source>
        <dbReference type="Pfam" id="PF13577"/>
    </source>
</evidence>
<dbReference type="Gene3D" id="3.10.450.50">
    <property type="match status" value="1"/>
</dbReference>
<dbReference type="InterPro" id="IPR037401">
    <property type="entry name" value="SnoaL-like"/>
</dbReference>
<reference evidence="2 3" key="1">
    <citation type="submission" date="2016-06" db="EMBL/GenBank/DDBJ databases">
        <authorList>
            <person name="Kjaerup R.B."/>
            <person name="Dalgaard T.S."/>
            <person name="Juul-Madsen H.R."/>
        </authorList>
    </citation>
    <scope>NUCLEOTIDE SEQUENCE [LARGE SCALE GENOMIC DNA]</scope>
    <source>
        <strain evidence="2 3">DSM 43363</strain>
    </source>
</reference>
<sequence length="158" mass="16946">MTSLDAGDLTALRVLSETYAAAADDRDAAAVGALFVPDGVLVVPEPPAHLDPHVSHVGRPAVVAALGALAGTLATTHVVAGARYLPTSTGARGRVRGTAHHLLPGREGPWDLVWFLHYDDEYAHTDEGWAFTRRAVTINWIERHRVSVTRIDEEGTGR</sequence>
<dbReference type="Proteomes" id="UP000199343">
    <property type="component" value="Unassembled WGS sequence"/>
</dbReference>
<dbReference type="Pfam" id="PF13577">
    <property type="entry name" value="SnoaL_4"/>
    <property type="match status" value="1"/>
</dbReference>
<name>A0A1C6VTZ6_9ACTN</name>
<dbReference type="EMBL" id="FMIC01000002">
    <property type="protein sequence ID" value="SCL69793.1"/>
    <property type="molecule type" value="Genomic_DNA"/>
</dbReference>
<accession>A0A1C6VTZ6</accession>
<dbReference type="RefSeq" id="WP_091630164.1">
    <property type="nucleotide sequence ID" value="NZ_FMIC01000002.1"/>
</dbReference>
<dbReference type="SUPFAM" id="SSF54427">
    <property type="entry name" value="NTF2-like"/>
    <property type="match status" value="1"/>
</dbReference>
<evidence type="ECO:0000313" key="3">
    <source>
        <dbReference type="Proteomes" id="UP000199343"/>
    </source>
</evidence>
<protein>
    <submittedName>
        <fullName evidence="2">SnoaL-like domain-containing protein</fullName>
    </submittedName>
</protein>
<organism evidence="2 3">
    <name type="scientific">Micromonospora peucetia</name>
    <dbReference type="NCBI Taxonomy" id="47871"/>
    <lineage>
        <taxon>Bacteria</taxon>
        <taxon>Bacillati</taxon>
        <taxon>Actinomycetota</taxon>
        <taxon>Actinomycetes</taxon>
        <taxon>Micromonosporales</taxon>
        <taxon>Micromonosporaceae</taxon>
        <taxon>Micromonospora</taxon>
    </lineage>
</organism>
<proteinExistence type="predicted"/>
<evidence type="ECO:0000313" key="2">
    <source>
        <dbReference type="EMBL" id="SCL69793.1"/>
    </source>
</evidence>
<dbReference type="STRING" id="47871.GA0070608_4135"/>
<feature type="domain" description="SnoaL-like" evidence="1">
    <location>
        <begin position="8"/>
        <end position="134"/>
    </location>
</feature>
<dbReference type="InterPro" id="IPR032710">
    <property type="entry name" value="NTF2-like_dom_sf"/>
</dbReference>
<dbReference type="AlphaFoldDB" id="A0A1C6VTZ6"/>